<evidence type="ECO:0000313" key="10">
    <source>
        <dbReference type="Proteomes" id="UP000721415"/>
    </source>
</evidence>
<keyword evidence="10" id="KW-1185">Reference proteome</keyword>
<organism evidence="9 10">
    <name type="scientific">Facklamia lactis</name>
    <dbReference type="NCBI Taxonomy" id="2749967"/>
    <lineage>
        <taxon>Bacteria</taxon>
        <taxon>Bacillati</taxon>
        <taxon>Bacillota</taxon>
        <taxon>Bacilli</taxon>
        <taxon>Lactobacillales</taxon>
        <taxon>Aerococcaceae</taxon>
        <taxon>Facklamia</taxon>
    </lineage>
</organism>
<dbReference type="Proteomes" id="UP000721415">
    <property type="component" value="Unassembled WGS sequence"/>
</dbReference>
<proteinExistence type="predicted"/>
<feature type="transmembrane region" description="Helical" evidence="8">
    <location>
        <begin position="192"/>
        <end position="215"/>
    </location>
</feature>
<evidence type="ECO:0000256" key="8">
    <source>
        <dbReference type="SAM" id="Phobius"/>
    </source>
</evidence>
<keyword evidence="2" id="KW-0813">Transport</keyword>
<evidence type="ECO:0000256" key="3">
    <source>
        <dbReference type="ARBA" id="ARBA00022475"/>
    </source>
</evidence>
<feature type="transmembrane region" description="Helical" evidence="8">
    <location>
        <begin position="359"/>
        <end position="381"/>
    </location>
</feature>
<feature type="transmembrane region" description="Helical" evidence="8">
    <location>
        <begin position="12"/>
        <end position="33"/>
    </location>
</feature>
<feature type="transmembrane region" description="Helical" evidence="8">
    <location>
        <begin position="387"/>
        <end position="408"/>
    </location>
</feature>
<sequence>MDKHLNPRNWSTSVIITLSFISLALVGSIALSMPFATHPYTQTIFFEHFITAVSLVCVSGIASLPIGETYTIFGQIIALILIQIGGLGVITIINTGLFYLNQQLSLKNQYLIQASLNRNTNSNLFDFLKSIYILTAIVELTGSIIIMTYFIPQYGWLKGSFNSIFLAVAAFTNSGFDNIGSASIQTFNQNPVITITVALLVIMGGLGFSVWFEILNRLEIFIKQRPRHFKLAFHNISTHTRLVLTMTLFLLIGGTLLIWMVEHNNPNTLANKPFPQQILESFFKSASTRSAGYTTFSYKGSQPFTKFIYMLLATIGGAPGGTAGGLKVTTVAILYLLFRAELMSYSKVIYNKRVVPDNLVKQAVMITIFFIFITLFGYGALLLTHPHLNSIGLLFETISAMGTLGVSLDVTEHLNYFGKMIILFLTLAGRVGPITVLLAILQKKNTEIHYSEANILIG</sequence>
<keyword evidence="7 8" id="KW-0472">Membrane</keyword>
<keyword evidence="5 8" id="KW-1133">Transmembrane helix</keyword>
<feature type="transmembrane region" description="Helical" evidence="8">
    <location>
        <begin position="45"/>
        <end position="66"/>
    </location>
</feature>
<evidence type="ECO:0000256" key="2">
    <source>
        <dbReference type="ARBA" id="ARBA00022448"/>
    </source>
</evidence>
<accession>A0ABS0LQY2</accession>
<evidence type="ECO:0000313" key="9">
    <source>
        <dbReference type="EMBL" id="MBG9986572.1"/>
    </source>
</evidence>
<keyword evidence="3" id="KW-1003">Cell membrane</keyword>
<feature type="transmembrane region" description="Helical" evidence="8">
    <location>
        <begin position="420"/>
        <end position="441"/>
    </location>
</feature>
<comment type="subcellular location">
    <subcellularLocation>
        <location evidence="1">Cell membrane</location>
        <topology evidence="1">Multi-pass membrane protein</topology>
    </subcellularLocation>
</comment>
<evidence type="ECO:0000256" key="6">
    <source>
        <dbReference type="ARBA" id="ARBA00023065"/>
    </source>
</evidence>
<feature type="transmembrane region" description="Helical" evidence="8">
    <location>
        <begin position="131"/>
        <end position="151"/>
    </location>
</feature>
<dbReference type="RefSeq" id="WP_197115482.1">
    <property type="nucleotide sequence ID" value="NZ_JACBXQ010000003.1"/>
</dbReference>
<dbReference type="PANTHER" id="PTHR32024">
    <property type="entry name" value="TRK SYSTEM POTASSIUM UPTAKE PROTEIN TRKG-RELATED"/>
    <property type="match status" value="1"/>
</dbReference>
<dbReference type="Pfam" id="PF02386">
    <property type="entry name" value="TrkH"/>
    <property type="match status" value="1"/>
</dbReference>
<gene>
    <name evidence="9" type="ORF">HZY91_06640</name>
</gene>
<evidence type="ECO:0000256" key="7">
    <source>
        <dbReference type="ARBA" id="ARBA00023136"/>
    </source>
</evidence>
<evidence type="ECO:0000256" key="5">
    <source>
        <dbReference type="ARBA" id="ARBA00022989"/>
    </source>
</evidence>
<name>A0ABS0LQY2_9LACT</name>
<feature type="transmembrane region" description="Helical" evidence="8">
    <location>
        <begin position="242"/>
        <end position="261"/>
    </location>
</feature>
<keyword evidence="6" id="KW-0406">Ion transport</keyword>
<comment type="caution">
    <text evidence="9">The sequence shown here is derived from an EMBL/GenBank/DDBJ whole genome shotgun (WGS) entry which is preliminary data.</text>
</comment>
<dbReference type="InterPro" id="IPR003445">
    <property type="entry name" value="Cat_transpt"/>
</dbReference>
<evidence type="ECO:0000256" key="1">
    <source>
        <dbReference type="ARBA" id="ARBA00004651"/>
    </source>
</evidence>
<dbReference type="EMBL" id="JACBXQ010000003">
    <property type="protein sequence ID" value="MBG9986572.1"/>
    <property type="molecule type" value="Genomic_DNA"/>
</dbReference>
<dbReference type="PANTHER" id="PTHR32024:SF1">
    <property type="entry name" value="KTR SYSTEM POTASSIUM UPTAKE PROTEIN B"/>
    <property type="match status" value="1"/>
</dbReference>
<feature type="transmembrane region" description="Helical" evidence="8">
    <location>
        <begin position="307"/>
        <end position="338"/>
    </location>
</feature>
<protein>
    <submittedName>
        <fullName evidence="9">TrkH family potassium uptake protein</fullName>
    </submittedName>
</protein>
<reference evidence="9 10" key="1">
    <citation type="submission" date="2020-07" db="EMBL/GenBank/DDBJ databases">
        <title>Facklamia lactis sp. nov., isolated from raw milk.</title>
        <authorList>
            <person name="Doll E.V."/>
            <person name="Huptas C."/>
            <person name="Staib L."/>
            <person name="Wenning M."/>
            <person name="Scherer S."/>
        </authorList>
    </citation>
    <scope>NUCLEOTIDE SEQUENCE [LARGE SCALE GENOMIC DNA]</scope>
    <source>
        <strain evidence="9 10">DSM 111018</strain>
    </source>
</reference>
<keyword evidence="4 8" id="KW-0812">Transmembrane</keyword>
<feature type="transmembrane region" description="Helical" evidence="8">
    <location>
        <begin position="72"/>
        <end position="100"/>
    </location>
</feature>
<evidence type="ECO:0000256" key="4">
    <source>
        <dbReference type="ARBA" id="ARBA00022692"/>
    </source>
</evidence>